<evidence type="ECO:0000259" key="1">
    <source>
        <dbReference type="Pfam" id="PF10882"/>
    </source>
</evidence>
<feature type="non-terminal residue" evidence="2">
    <location>
        <position position="55"/>
    </location>
</feature>
<comment type="caution">
    <text evidence="2">The sequence shown here is derived from an EMBL/GenBank/DDBJ whole genome shotgun (WGS) entry which is preliminary data.</text>
</comment>
<gene>
    <name evidence="2" type="ORF">S06H3_66570</name>
</gene>
<evidence type="ECO:0000313" key="2">
    <source>
        <dbReference type="EMBL" id="GAI68983.1"/>
    </source>
</evidence>
<proteinExistence type="predicted"/>
<feature type="domain" description="Bacterial Pleckstrin homology" evidence="1">
    <location>
        <begin position="2"/>
        <end position="50"/>
    </location>
</feature>
<name>X1QL85_9ZZZZ</name>
<dbReference type="InterPro" id="IPR027783">
    <property type="entry name" value="Bacterial_PH-related"/>
</dbReference>
<sequence length="55" mass="6215">KPRIRTNGIGLPGYSEGWFKLKNKEKALLFVTDRSNVVYIPTNKDYSVLLSVSNS</sequence>
<protein>
    <recommendedName>
        <fullName evidence="1">Bacterial Pleckstrin homology domain-containing protein</fullName>
    </recommendedName>
</protein>
<organism evidence="2">
    <name type="scientific">marine sediment metagenome</name>
    <dbReference type="NCBI Taxonomy" id="412755"/>
    <lineage>
        <taxon>unclassified sequences</taxon>
        <taxon>metagenomes</taxon>
        <taxon>ecological metagenomes</taxon>
    </lineage>
</organism>
<reference evidence="2" key="1">
    <citation type="journal article" date="2014" name="Front. Microbiol.">
        <title>High frequency of phylogenetically diverse reductive dehalogenase-homologous genes in deep subseafloor sedimentary metagenomes.</title>
        <authorList>
            <person name="Kawai M."/>
            <person name="Futagami T."/>
            <person name="Toyoda A."/>
            <person name="Takaki Y."/>
            <person name="Nishi S."/>
            <person name="Hori S."/>
            <person name="Arai W."/>
            <person name="Tsubouchi T."/>
            <person name="Morono Y."/>
            <person name="Uchiyama I."/>
            <person name="Ito T."/>
            <person name="Fujiyama A."/>
            <person name="Inagaki F."/>
            <person name="Takami H."/>
        </authorList>
    </citation>
    <scope>NUCLEOTIDE SEQUENCE</scope>
    <source>
        <strain evidence="2">Expedition CK06-06</strain>
    </source>
</reference>
<feature type="non-terminal residue" evidence="2">
    <location>
        <position position="1"/>
    </location>
</feature>
<dbReference type="Pfam" id="PF10882">
    <property type="entry name" value="bPH_5"/>
    <property type="match status" value="1"/>
</dbReference>
<dbReference type="EMBL" id="BARV01045448">
    <property type="protein sequence ID" value="GAI68983.1"/>
    <property type="molecule type" value="Genomic_DNA"/>
</dbReference>
<accession>X1QL85</accession>
<dbReference type="AlphaFoldDB" id="X1QL85"/>